<dbReference type="AlphaFoldDB" id="A0A5K7Z3P4"/>
<feature type="modified residue" description="4-aspartylphosphate" evidence="1">
    <location>
        <position position="180"/>
    </location>
</feature>
<dbReference type="PROSITE" id="PS50110">
    <property type="entry name" value="RESPONSE_REGULATORY"/>
    <property type="match status" value="1"/>
</dbReference>
<reference evidence="3 4" key="1">
    <citation type="submission" date="2019-11" db="EMBL/GenBank/DDBJ databases">
        <title>Comparative genomics of hydrocarbon-degrading Desulfosarcina strains.</title>
        <authorList>
            <person name="Watanabe M."/>
            <person name="Kojima H."/>
            <person name="Fukui M."/>
        </authorList>
    </citation>
    <scope>NUCLEOTIDE SEQUENCE [LARGE SCALE GENOMIC DNA]</scope>
    <source>
        <strain evidence="3 4">PP31</strain>
    </source>
</reference>
<evidence type="ECO:0000313" key="4">
    <source>
        <dbReference type="Proteomes" id="UP000427769"/>
    </source>
</evidence>
<proteinExistence type="predicted"/>
<dbReference type="Proteomes" id="UP000427769">
    <property type="component" value="Chromosome"/>
</dbReference>
<evidence type="ECO:0000259" key="2">
    <source>
        <dbReference type="PROSITE" id="PS50110"/>
    </source>
</evidence>
<dbReference type="EMBL" id="AP021875">
    <property type="protein sequence ID" value="BBO74181.1"/>
    <property type="molecule type" value="Genomic_DNA"/>
</dbReference>
<dbReference type="CDD" id="cd00156">
    <property type="entry name" value="REC"/>
    <property type="match status" value="1"/>
</dbReference>
<dbReference type="InterPro" id="IPR036105">
    <property type="entry name" value="DiNase_FeMo-co_biosyn_sf"/>
</dbReference>
<organism evidence="3 4">
    <name type="scientific">Desulfosarcina widdelii</name>
    <dbReference type="NCBI Taxonomy" id="947919"/>
    <lineage>
        <taxon>Bacteria</taxon>
        <taxon>Pseudomonadati</taxon>
        <taxon>Thermodesulfobacteriota</taxon>
        <taxon>Desulfobacteria</taxon>
        <taxon>Desulfobacterales</taxon>
        <taxon>Desulfosarcinaceae</taxon>
        <taxon>Desulfosarcina</taxon>
    </lineage>
</organism>
<dbReference type="RefSeq" id="WP_155303230.1">
    <property type="nucleotide sequence ID" value="NZ_AP021875.1"/>
</dbReference>
<accession>A0A5K7Z3P4</accession>
<dbReference type="InterPro" id="IPR011006">
    <property type="entry name" value="CheY-like_superfamily"/>
</dbReference>
<dbReference type="Gene3D" id="3.40.50.2300">
    <property type="match status" value="1"/>
</dbReference>
<sequence length="250" mass="27228">MKVAVTVWEERISPVFDASRRLLIAKIEDLRITDRSYVIFDPEMPSNLTKILSELDVPVLICGAVSQVPATIITNGGIKLIPFITGEVNRVLEAYALGNSLSPSFVMPGCHDGDHCAETHSQKLRSNPLTQLLFVTTQQNRFAALQAEIEARNGSVARAASGNQALETLRKTPADLVVVDEDLGDMPGLTFVERLVAVNPMINCALVSSLSEKAYHEASEGLGILMQLPAEPDRGDAERLMTHLNQILQA</sequence>
<dbReference type="Pfam" id="PF00072">
    <property type="entry name" value="Response_reg"/>
    <property type="match status" value="1"/>
</dbReference>
<feature type="domain" description="Response regulatory" evidence="2">
    <location>
        <begin position="131"/>
        <end position="245"/>
    </location>
</feature>
<dbReference type="SUPFAM" id="SSF52172">
    <property type="entry name" value="CheY-like"/>
    <property type="match status" value="1"/>
</dbReference>
<keyword evidence="1" id="KW-0597">Phosphoprotein</keyword>
<gene>
    <name evidence="3" type="ORF">DSCW_15980</name>
</gene>
<name>A0A5K7Z3P4_9BACT</name>
<dbReference type="Pfam" id="PF02579">
    <property type="entry name" value="Nitro_FeMo-Co"/>
    <property type="match status" value="1"/>
</dbReference>
<dbReference type="Gene3D" id="3.30.420.130">
    <property type="entry name" value="Dinitrogenase iron-molybdenum cofactor biosynthesis domain"/>
    <property type="match status" value="1"/>
</dbReference>
<evidence type="ECO:0000313" key="3">
    <source>
        <dbReference type="EMBL" id="BBO74181.1"/>
    </source>
</evidence>
<dbReference type="KEGG" id="dwd:DSCW_15980"/>
<dbReference type="InterPro" id="IPR003731">
    <property type="entry name" value="Di-Nase_FeMo-co_biosynth"/>
</dbReference>
<dbReference type="GO" id="GO:0000160">
    <property type="term" value="P:phosphorelay signal transduction system"/>
    <property type="evidence" value="ECO:0007669"/>
    <property type="project" value="InterPro"/>
</dbReference>
<dbReference type="SUPFAM" id="SSF53146">
    <property type="entry name" value="Nitrogenase accessory factor-like"/>
    <property type="match status" value="1"/>
</dbReference>
<keyword evidence="4" id="KW-1185">Reference proteome</keyword>
<dbReference type="OrthoDB" id="280278at2"/>
<dbReference type="InterPro" id="IPR001789">
    <property type="entry name" value="Sig_transdc_resp-reg_receiver"/>
</dbReference>
<evidence type="ECO:0000256" key="1">
    <source>
        <dbReference type="PROSITE-ProRule" id="PRU00169"/>
    </source>
</evidence>
<protein>
    <recommendedName>
        <fullName evidence="2">Response regulatory domain-containing protein</fullName>
    </recommendedName>
</protein>